<dbReference type="GO" id="GO:0016787">
    <property type="term" value="F:hydrolase activity"/>
    <property type="evidence" value="ECO:0007669"/>
    <property type="project" value="InterPro"/>
</dbReference>
<dbReference type="InterPro" id="IPR013094">
    <property type="entry name" value="AB_hydrolase_3"/>
</dbReference>
<feature type="active site" evidence="1">
    <location>
        <position position="296"/>
    </location>
</feature>
<dbReference type="EMBL" id="CM016553">
    <property type="protein sequence ID" value="TKW30553.1"/>
    <property type="molecule type" value="Genomic_DNA"/>
</dbReference>
<keyword evidence="5" id="KW-1185">Reference proteome</keyword>
<accession>A0A4U6VQ21</accession>
<dbReference type="Gramene" id="TKW30553">
    <property type="protein sequence ID" value="TKW30553"/>
    <property type="gene ID" value="SEVIR_2G045800v2"/>
</dbReference>
<name>A0A4U6VQ21_SETVI</name>
<evidence type="ECO:0000259" key="3">
    <source>
        <dbReference type="Pfam" id="PF07859"/>
    </source>
</evidence>
<evidence type="ECO:0000256" key="1">
    <source>
        <dbReference type="PROSITE-ProRule" id="PRU10038"/>
    </source>
</evidence>
<organism evidence="4 5">
    <name type="scientific">Setaria viridis</name>
    <name type="common">Green bristlegrass</name>
    <name type="synonym">Setaria italica subsp. viridis</name>
    <dbReference type="NCBI Taxonomy" id="4556"/>
    <lineage>
        <taxon>Eukaryota</taxon>
        <taxon>Viridiplantae</taxon>
        <taxon>Streptophyta</taxon>
        <taxon>Embryophyta</taxon>
        <taxon>Tracheophyta</taxon>
        <taxon>Spermatophyta</taxon>
        <taxon>Magnoliopsida</taxon>
        <taxon>Liliopsida</taxon>
        <taxon>Poales</taxon>
        <taxon>Poaceae</taxon>
        <taxon>PACMAD clade</taxon>
        <taxon>Panicoideae</taxon>
        <taxon>Panicodae</taxon>
        <taxon>Paniceae</taxon>
        <taxon>Cenchrinae</taxon>
        <taxon>Setaria</taxon>
    </lineage>
</organism>
<dbReference type="Pfam" id="PF07859">
    <property type="entry name" value="Abhydrolase_3"/>
    <property type="match status" value="1"/>
</dbReference>
<dbReference type="PANTHER" id="PTHR23024">
    <property type="entry name" value="ARYLACETAMIDE DEACETYLASE"/>
    <property type="match status" value="1"/>
</dbReference>
<reference evidence="4" key="1">
    <citation type="submission" date="2019-03" db="EMBL/GenBank/DDBJ databases">
        <title>WGS assembly of Setaria viridis.</title>
        <authorList>
            <person name="Huang P."/>
            <person name="Jenkins J."/>
            <person name="Grimwood J."/>
            <person name="Barry K."/>
            <person name="Healey A."/>
            <person name="Mamidi S."/>
            <person name="Sreedasyam A."/>
            <person name="Shu S."/>
            <person name="Feldman M."/>
            <person name="Wu J."/>
            <person name="Yu Y."/>
            <person name="Chen C."/>
            <person name="Johnson J."/>
            <person name="Rokhsar D."/>
            <person name="Baxter I."/>
            <person name="Schmutz J."/>
            <person name="Brutnell T."/>
            <person name="Kellogg E."/>
        </authorList>
    </citation>
    <scope>NUCLEOTIDE SEQUENCE [LARGE SCALE GENOMIC DNA]</scope>
</reference>
<feature type="domain" description="Alpha/beta hydrolase fold-3" evidence="3">
    <location>
        <begin position="207"/>
        <end position="436"/>
    </location>
</feature>
<dbReference type="Proteomes" id="UP000298652">
    <property type="component" value="Chromosome 2"/>
</dbReference>
<dbReference type="PANTHER" id="PTHR23024:SF535">
    <property type="entry name" value="OS07G0162900 PROTEIN"/>
    <property type="match status" value="1"/>
</dbReference>
<dbReference type="PROSITE" id="PS01174">
    <property type="entry name" value="LIPASE_GDXG_SER"/>
    <property type="match status" value="1"/>
</dbReference>
<feature type="compositionally biased region" description="Polar residues" evidence="2">
    <location>
        <begin position="33"/>
        <end position="47"/>
    </location>
</feature>
<dbReference type="Gene3D" id="3.40.50.1820">
    <property type="entry name" value="alpha/beta hydrolase"/>
    <property type="match status" value="1"/>
</dbReference>
<dbReference type="SUPFAM" id="SSF53474">
    <property type="entry name" value="alpha/beta-Hydrolases"/>
    <property type="match status" value="1"/>
</dbReference>
<dbReference type="InterPro" id="IPR033140">
    <property type="entry name" value="Lipase_GDXG_put_SER_AS"/>
</dbReference>
<dbReference type="InterPro" id="IPR029058">
    <property type="entry name" value="AB_hydrolase_fold"/>
</dbReference>
<gene>
    <name evidence="4" type="ORF">SEVIR_2G045800v2</name>
</gene>
<protein>
    <recommendedName>
        <fullName evidence="3">Alpha/beta hydrolase fold-3 domain-containing protein</fullName>
    </recommendedName>
</protein>
<evidence type="ECO:0000313" key="5">
    <source>
        <dbReference type="Proteomes" id="UP000298652"/>
    </source>
</evidence>
<evidence type="ECO:0000313" key="4">
    <source>
        <dbReference type="EMBL" id="TKW30553.1"/>
    </source>
</evidence>
<evidence type="ECO:0000256" key="2">
    <source>
        <dbReference type="SAM" id="MobiDB-lite"/>
    </source>
</evidence>
<sequence>MTQRNSSIGHLAVAGRQSFVRTLHPAPVPAESAPTTSPDGRATSSPVSLPAITRLTPDPHSPRHRGTQPSQTTKHLHHLRAARTSTSPSPSRPPTLYHHLASQLSSAQLTLLVTRIAPLQLASSPMASEAAASAEPAPQVVDECRGVLFVYSDGTVVRRAQPGFATPVHDDGSVEWKDATFDEAAGLGLRLYRPRERGGRSRLPVFFYYHGGGFCIGSRAWPNCQNYCLRLAADLGALVVAPDYRLAPEHRLPAAIDDGAAAVLWLAAQARAPGGGGDPWVAESADLGRVFVSGDSAGGTIAHHLAVRFGSPDGRAELAPAAVAIRGYVQLMPFFGGVQRTRSEAECPDDAFLNRPLNDRYWRLSLPEGATADHPVANPFGPGAPPLEGVELAPTLVVVGGRDILHDRAVDYAARLRAMGKPVEVRDFEGQQHGFFTIDPWSDASAELMRVIKRFVDSDGRFD</sequence>
<proteinExistence type="predicted"/>
<dbReference type="OMA" id="NLCVRGN"/>
<dbReference type="InterPro" id="IPR050466">
    <property type="entry name" value="Carboxylest/Gibb_receptor"/>
</dbReference>
<dbReference type="AlphaFoldDB" id="A0A4U6VQ21"/>
<feature type="region of interest" description="Disordered" evidence="2">
    <location>
        <begin position="24"/>
        <end position="97"/>
    </location>
</feature>